<dbReference type="EMBL" id="FMZA01000014">
    <property type="protein sequence ID" value="SDC71473.1"/>
    <property type="molecule type" value="Genomic_DNA"/>
</dbReference>
<dbReference type="InterPro" id="IPR054615">
    <property type="entry name" value="Symport_access"/>
</dbReference>
<reference evidence="2 3" key="1">
    <citation type="submission" date="2016-10" db="EMBL/GenBank/DDBJ databases">
        <authorList>
            <person name="de Groot N.N."/>
        </authorList>
    </citation>
    <scope>NUCLEOTIDE SEQUENCE [LARGE SCALE GENOMIC DNA]</scope>
    <source>
        <strain evidence="2 3">DSM 45514</strain>
    </source>
</reference>
<keyword evidence="1" id="KW-0812">Transmembrane</keyword>
<proteinExistence type="predicted"/>
<dbReference type="RefSeq" id="WP_342670295.1">
    <property type="nucleotide sequence ID" value="NZ_FMZA01000014.1"/>
</dbReference>
<dbReference type="NCBIfam" id="NF045580">
    <property type="entry name" value="symport_access"/>
    <property type="match status" value="1"/>
</dbReference>
<protein>
    <submittedName>
        <fullName evidence="2">Uncharacterized protein</fullName>
    </submittedName>
</protein>
<gene>
    <name evidence="2" type="ORF">SAMN04488112_11444</name>
</gene>
<dbReference type="STRING" id="1236220.SAMN04488112_11444"/>
<organism evidence="2 3">
    <name type="scientific">Melghirimyces thermohalophilus</name>
    <dbReference type="NCBI Taxonomy" id="1236220"/>
    <lineage>
        <taxon>Bacteria</taxon>
        <taxon>Bacillati</taxon>
        <taxon>Bacillota</taxon>
        <taxon>Bacilli</taxon>
        <taxon>Bacillales</taxon>
        <taxon>Thermoactinomycetaceae</taxon>
        <taxon>Melghirimyces</taxon>
    </lineage>
</organism>
<keyword evidence="3" id="KW-1185">Reference proteome</keyword>
<evidence type="ECO:0000313" key="2">
    <source>
        <dbReference type="EMBL" id="SDC71473.1"/>
    </source>
</evidence>
<dbReference type="Proteomes" id="UP000199387">
    <property type="component" value="Unassembled WGS sequence"/>
</dbReference>
<keyword evidence="1" id="KW-0472">Membrane</keyword>
<name>A0A1G6NU57_9BACL</name>
<dbReference type="AlphaFoldDB" id="A0A1G6NU57"/>
<keyword evidence="1" id="KW-1133">Transmembrane helix</keyword>
<evidence type="ECO:0000313" key="3">
    <source>
        <dbReference type="Proteomes" id="UP000199387"/>
    </source>
</evidence>
<evidence type="ECO:0000256" key="1">
    <source>
        <dbReference type="SAM" id="Phobius"/>
    </source>
</evidence>
<feature type="transmembrane region" description="Helical" evidence="1">
    <location>
        <begin position="7"/>
        <end position="29"/>
    </location>
</feature>
<sequence>MLGMEDPVIALVWIGTVLSAVGCALFGWVNWNKGGDDSK</sequence>
<accession>A0A1G6NU57</accession>